<protein>
    <submittedName>
        <fullName evidence="3">Copper resistance protein D</fullName>
    </submittedName>
</protein>
<dbReference type="GO" id="GO:0016020">
    <property type="term" value="C:membrane"/>
    <property type="evidence" value="ECO:0007669"/>
    <property type="project" value="InterPro"/>
</dbReference>
<dbReference type="AlphaFoldDB" id="A0A1H7S0R8"/>
<keyword evidence="1" id="KW-1133">Transmembrane helix</keyword>
<sequence length="141" mass="15523">MRELVFVHLLGASVWVGGHLLLLLRVFPKAWQSRDVAAIRAFEQSYEKLGIPALLLQIISGLWLASLWLPPAQWLGDSPFAALIRMKLACLLATALLGAHARLRLIPRLNPDNLGWLGVHIAAITLVSLGFVWAGLSFRVS</sequence>
<keyword evidence="1" id="KW-0812">Transmembrane</keyword>
<evidence type="ECO:0000313" key="3">
    <source>
        <dbReference type="EMBL" id="SEL65454.1"/>
    </source>
</evidence>
<reference evidence="3 4" key="1">
    <citation type="submission" date="2016-10" db="EMBL/GenBank/DDBJ databases">
        <authorList>
            <person name="de Groot N.N."/>
        </authorList>
    </citation>
    <scope>NUCLEOTIDE SEQUENCE [LARGE SCALE GENOMIC DNA]</scope>
    <source>
        <strain evidence="3 4">JCM 19513</strain>
    </source>
</reference>
<accession>A0A1H7S0R8</accession>
<dbReference type="RefSeq" id="WP_074870169.1">
    <property type="nucleotide sequence ID" value="NZ_FOAS01000016.1"/>
</dbReference>
<proteinExistence type="predicted"/>
<feature type="transmembrane region" description="Helical" evidence="1">
    <location>
        <begin position="49"/>
        <end position="68"/>
    </location>
</feature>
<evidence type="ECO:0000313" key="4">
    <source>
        <dbReference type="Proteomes" id="UP000185766"/>
    </source>
</evidence>
<dbReference type="Pfam" id="PF05425">
    <property type="entry name" value="CopD"/>
    <property type="match status" value="1"/>
</dbReference>
<feature type="transmembrane region" description="Helical" evidence="1">
    <location>
        <begin position="80"/>
        <end position="101"/>
    </location>
</feature>
<feature type="transmembrane region" description="Helical" evidence="1">
    <location>
        <begin position="113"/>
        <end position="136"/>
    </location>
</feature>
<feature type="transmembrane region" description="Helical" evidence="1">
    <location>
        <begin position="6"/>
        <end position="28"/>
    </location>
</feature>
<evidence type="ECO:0000259" key="2">
    <source>
        <dbReference type="Pfam" id="PF05425"/>
    </source>
</evidence>
<gene>
    <name evidence="3" type="ORF">SAMN05216214_11669</name>
</gene>
<keyword evidence="4" id="KW-1185">Reference proteome</keyword>
<organism evidence="3 4">
    <name type="scientific">Atopomonas hussainii</name>
    <dbReference type="NCBI Taxonomy" id="1429083"/>
    <lineage>
        <taxon>Bacteria</taxon>
        <taxon>Pseudomonadati</taxon>
        <taxon>Pseudomonadota</taxon>
        <taxon>Gammaproteobacteria</taxon>
        <taxon>Pseudomonadales</taxon>
        <taxon>Pseudomonadaceae</taxon>
        <taxon>Atopomonas</taxon>
    </lineage>
</organism>
<keyword evidence="1" id="KW-0472">Membrane</keyword>
<feature type="domain" description="Copper resistance protein D" evidence="2">
    <location>
        <begin position="42"/>
        <end position="130"/>
    </location>
</feature>
<dbReference type="EMBL" id="FOAS01000016">
    <property type="protein sequence ID" value="SEL65454.1"/>
    <property type="molecule type" value="Genomic_DNA"/>
</dbReference>
<dbReference type="STRING" id="1429083.GCA_001885685_00163"/>
<name>A0A1H7S0R8_9GAMM</name>
<dbReference type="InterPro" id="IPR008457">
    <property type="entry name" value="Cu-R_CopD_dom"/>
</dbReference>
<evidence type="ECO:0000256" key="1">
    <source>
        <dbReference type="SAM" id="Phobius"/>
    </source>
</evidence>
<dbReference type="Proteomes" id="UP000185766">
    <property type="component" value="Unassembled WGS sequence"/>
</dbReference>